<organism evidence="3 4">
    <name type="scientific">Bacteroides muris</name>
    <name type="common">ex Fokt et al. 2023</name>
    <dbReference type="NCBI Taxonomy" id="2937417"/>
    <lineage>
        <taxon>Bacteria</taxon>
        <taxon>Pseudomonadati</taxon>
        <taxon>Bacteroidota</taxon>
        <taxon>Bacteroidia</taxon>
        <taxon>Bacteroidales</taxon>
        <taxon>Bacteroidaceae</taxon>
        <taxon>Bacteroides</taxon>
    </lineage>
</organism>
<reference evidence="3" key="1">
    <citation type="journal article" date="2022" name="Arch. Microbiol.">
        <title>Bacteroides muris sp. nov. isolated from the cecum of wild-derived house mice.</title>
        <authorList>
            <person name="Fokt H."/>
            <person name="Unni R."/>
            <person name="Repnik U."/>
            <person name="Schmitz R.A."/>
            <person name="Bramkamp M."/>
            <person name="Baines J.F."/>
            <person name="Unterweger D."/>
        </authorList>
    </citation>
    <scope>NUCLEOTIDE SEQUENCE</scope>
    <source>
        <strain evidence="3">KH569_7</strain>
    </source>
</reference>
<feature type="signal peptide" evidence="2">
    <location>
        <begin position="1"/>
        <end position="21"/>
    </location>
</feature>
<keyword evidence="1" id="KW-1133">Transmembrane helix</keyword>
<dbReference type="RefSeq" id="WP_257941092.1">
    <property type="nucleotide sequence ID" value="NZ_JAMZEE010000043.1"/>
</dbReference>
<protein>
    <recommendedName>
        <fullName evidence="5">Protein BatD</fullName>
    </recommendedName>
</protein>
<feature type="transmembrane region" description="Helical" evidence="1">
    <location>
        <begin position="331"/>
        <end position="353"/>
    </location>
</feature>
<gene>
    <name evidence="3" type="ORF">M1B78_14810</name>
</gene>
<reference evidence="3" key="2">
    <citation type="submission" date="2022-04" db="EMBL/GenBank/DDBJ databases">
        <authorList>
            <person name="Fokt H."/>
            <person name="Baines J."/>
        </authorList>
    </citation>
    <scope>NUCLEOTIDE SEQUENCE</scope>
    <source>
        <strain evidence="3">KH569_7</strain>
    </source>
</reference>
<keyword evidence="1" id="KW-0812">Transmembrane</keyword>
<feature type="transmembrane region" description="Helical" evidence="1">
    <location>
        <begin position="157"/>
        <end position="179"/>
    </location>
</feature>
<sequence>MKRYLFLIALLIMAWSGRAVAQSVTVDATIDSLQILIGEQARIKLQVSLEADKRAIFPIYTDTLVNGVEIIDVAKPDTQLLNDGRRALITQEYTITSFDSALYYLPPMEVTVDNEKYCSKALALKVYSVNVPLDPENPEQFFGPKTVMQAPFAWEDWYGLMACGALIIPIGILLVYLIMRFFDNKPIIRKVKVEPKLPPHQLAMQEIERIKNEKVWQKGEPKEYYTELTDTLRMYIKDRFGFNALEMTSTEIIDKLLEIRDKDAISDLRELFQTADLVKFAKHNPLMNENDANLINAIDFINETKEKEEENAKPQPTEITIIEKRSLRTKILLGAGIVVLAVALAGSLIYIGLELYNYFA</sequence>
<proteinExistence type="predicted"/>
<dbReference type="EMBL" id="JAMZEE010000043">
    <property type="protein sequence ID" value="MCR6509396.1"/>
    <property type="molecule type" value="Genomic_DNA"/>
</dbReference>
<evidence type="ECO:0000256" key="1">
    <source>
        <dbReference type="SAM" id="Phobius"/>
    </source>
</evidence>
<evidence type="ECO:0000256" key="2">
    <source>
        <dbReference type="SAM" id="SignalP"/>
    </source>
</evidence>
<keyword evidence="1" id="KW-0472">Membrane</keyword>
<name>A0A9X2P323_9BACE</name>
<accession>A0A9X2P323</accession>
<keyword evidence="2" id="KW-0732">Signal</keyword>
<comment type="caution">
    <text evidence="3">The sequence shown here is derived from an EMBL/GenBank/DDBJ whole genome shotgun (WGS) entry which is preliminary data.</text>
</comment>
<feature type="chain" id="PRO_5040722632" description="Protein BatD" evidence="2">
    <location>
        <begin position="22"/>
        <end position="360"/>
    </location>
</feature>
<evidence type="ECO:0008006" key="5">
    <source>
        <dbReference type="Google" id="ProtNLM"/>
    </source>
</evidence>
<dbReference type="AlphaFoldDB" id="A0A9X2P323"/>
<evidence type="ECO:0000313" key="3">
    <source>
        <dbReference type="EMBL" id="MCR6509396.1"/>
    </source>
</evidence>
<evidence type="ECO:0000313" key="4">
    <source>
        <dbReference type="Proteomes" id="UP001143810"/>
    </source>
</evidence>
<dbReference type="Proteomes" id="UP001143810">
    <property type="component" value="Unassembled WGS sequence"/>
</dbReference>